<proteinExistence type="predicted"/>
<evidence type="ECO:0000313" key="2">
    <source>
        <dbReference type="EMBL" id="KAG9277257.1"/>
    </source>
</evidence>
<reference evidence="2 3" key="1">
    <citation type="submission" date="2021-07" db="EMBL/GenBank/DDBJ databases">
        <authorList>
            <person name="Imarazene B."/>
            <person name="Zahm M."/>
            <person name="Klopp C."/>
            <person name="Cabau C."/>
            <person name="Beille S."/>
            <person name="Jouanno E."/>
            <person name="Castinel A."/>
            <person name="Lluch J."/>
            <person name="Gil L."/>
            <person name="Kuchtly C."/>
            <person name="Lopez Roques C."/>
            <person name="Donnadieu C."/>
            <person name="Parrinello H."/>
            <person name="Journot L."/>
            <person name="Du K."/>
            <person name="Schartl M."/>
            <person name="Retaux S."/>
            <person name="Guiguen Y."/>
        </authorList>
    </citation>
    <scope>NUCLEOTIDE SEQUENCE [LARGE SCALE GENOMIC DNA]</scope>
    <source>
        <strain evidence="2">Pach_M1</strain>
        <tissue evidence="2">Testis</tissue>
    </source>
</reference>
<feature type="region of interest" description="Disordered" evidence="1">
    <location>
        <begin position="23"/>
        <end position="74"/>
    </location>
</feature>
<comment type="caution">
    <text evidence="2">The sequence shown here is derived from an EMBL/GenBank/DDBJ whole genome shotgun (WGS) entry which is preliminary data.</text>
</comment>
<name>A0A8T2M2N5_ASTMX</name>
<dbReference type="AlphaFoldDB" id="A0A8T2M2N5"/>
<dbReference type="EMBL" id="JAICCE010000005">
    <property type="protein sequence ID" value="KAG9277257.1"/>
    <property type="molecule type" value="Genomic_DNA"/>
</dbReference>
<evidence type="ECO:0000313" key="3">
    <source>
        <dbReference type="Proteomes" id="UP000752171"/>
    </source>
</evidence>
<accession>A0A8T2M2N5</accession>
<sequence>MPSWRLSTSHCCFRHSERRQGKLFKQAKPPCGRTGSGDRGGAGRPWLHKASKMRDCTEEQKSTEDALSVGVPSQ</sequence>
<feature type="compositionally biased region" description="Basic and acidic residues" evidence="1">
    <location>
        <begin position="52"/>
        <end position="64"/>
    </location>
</feature>
<feature type="compositionally biased region" description="Gly residues" evidence="1">
    <location>
        <begin position="34"/>
        <end position="43"/>
    </location>
</feature>
<dbReference type="Proteomes" id="UP000752171">
    <property type="component" value="Unassembled WGS sequence"/>
</dbReference>
<evidence type="ECO:0000256" key="1">
    <source>
        <dbReference type="SAM" id="MobiDB-lite"/>
    </source>
</evidence>
<protein>
    <submittedName>
        <fullName evidence="2">Uncharacterized protein</fullName>
    </submittedName>
</protein>
<organism evidence="2 3">
    <name type="scientific">Astyanax mexicanus</name>
    <name type="common">Blind cave fish</name>
    <name type="synonym">Astyanax fasciatus mexicanus</name>
    <dbReference type="NCBI Taxonomy" id="7994"/>
    <lineage>
        <taxon>Eukaryota</taxon>
        <taxon>Metazoa</taxon>
        <taxon>Chordata</taxon>
        <taxon>Craniata</taxon>
        <taxon>Vertebrata</taxon>
        <taxon>Euteleostomi</taxon>
        <taxon>Actinopterygii</taxon>
        <taxon>Neopterygii</taxon>
        <taxon>Teleostei</taxon>
        <taxon>Ostariophysi</taxon>
        <taxon>Characiformes</taxon>
        <taxon>Characoidei</taxon>
        <taxon>Acestrorhamphidae</taxon>
        <taxon>Acestrorhamphinae</taxon>
        <taxon>Astyanax</taxon>
    </lineage>
</organism>
<gene>
    <name evidence="2" type="ORF">AMEX_G7252</name>
</gene>